<dbReference type="NCBIfam" id="NF041216">
    <property type="entry name" value="CU044_2847_fam"/>
    <property type="match status" value="1"/>
</dbReference>
<protein>
    <submittedName>
        <fullName evidence="2">CU044_2847 family protein</fullName>
    </submittedName>
</protein>
<feature type="domain" description="Trypsin-co-occurring" evidence="1">
    <location>
        <begin position="7"/>
        <end position="113"/>
    </location>
</feature>
<name>A0ABW6IEK7_9CYAN</name>
<evidence type="ECO:0000259" key="1">
    <source>
        <dbReference type="Pfam" id="PF19493"/>
    </source>
</evidence>
<keyword evidence="3" id="KW-1185">Reference proteome</keyword>
<organism evidence="2 3">
    <name type="scientific">Almyronema epifaneia S1</name>
    <dbReference type="NCBI Taxonomy" id="2991925"/>
    <lineage>
        <taxon>Bacteria</taxon>
        <taxon>Bacillati</taxon>
        <taxon>Cyanobacteriota</taxon>
        <taxon>Cyanophyceae</taxon>
        <taxon>Nodosilineales</taxon>
        <taxon>Nodosilineaceae</taxon>
        <taxon>Almyronema</taxon>
        <taxon>Almyronema epifaneia</taxon>
    </lineage>
</organism>
<dbReference type="InterPro" id="IPR045794">
    <property type="entry name" value="Trypco1"/>
</dbReference>
<sequence>MTQLVPITLEDGTIIFMEATEDVAPPFEAIAQPEGATRVEKGINERMAKNFQAIRGTIRAYTVHTLDAFQNLSQANVDKVTLEFGVKVAGEAGVPYVTQGTAECNLKITVECTFPPSSPQPTPPTLS</sequence>
<evidence type="ECO:0000313" key="2">
    <source>
        <dbReference type="EMBL" id="MFE4106606.1"/>
    </source>
</evidence>
<dbReference type="RefSeq" id="WP_377964529.1">
    <property type="nucleotide sequence ID" value="NZ_JBHZOL010000068.1"/>
</dbReference>
<accession>A0ABW6IEK7</accession>
<gene>
    <name evidence="2" type="ORF">ACFVKH_09990</name>
</gene>
<dbReference type="EMBL" id="JBHZOL010000068">
    <property type="protein sequence ID" value="MFE4106606.1"/>
    <property type="molecule type" value="Genomic_DNA"/>
</dbReference>
<evidence type="ECO:0000313" key="3">
    <source>
        <dbReference type="Proteomes" id="UP001600165"/>
    </source>
</evidence>
<proteinExistence type="predicted"/>
<dbReference type="Pfam" id="PF19493">
    <property type="entry name" value="Trypco1"/>
    <property type="match status" value="1"/>
</dbReference>
<dbReference type="Proteomes" id="UP001600165">
    <property type="component" value="Unassembled WGS sequence"/>
</dbReference>
<reference evidence="2 3" key="1">
    <citation type="submission" date="2024-10" db="EMBL/GenBank/DDBJ databases">
        <authorList>
            <person name="Ratan Roy A."/>
            <person name="Morales Sandoval P.H."/>
            <person name="De Los Santos Villalobos S."/>
            <person name="Chakraborty S."/>
            <person name="Mukherjee J."/>
        </authorList>
    </citation>
    <scope>NUCLEOTIDE SEQUENCE [LARGE SCALE GENOMIC DNA]</scope>
    <source>
        <strain evidence="2 3">S1</strain>
    </source>
</reference>
<comment type="caution">
    <text evidence="2">The sequence shown here is derived from an EMBL/GenBank/DDBJ whole genome shotgun (WGS) entry which is preliminary data.</text>
</comment>